<evidence type="ECO:0000256" key="1">
    <source>
        <dbReference type="ARBA" id="ARBA00006987"/>
    </source>
</evidence>
<dbReference type="Pfam" id="PF03401">
    <property type="entry name" value="TctC"/>
    <property type="match status" value="1"/>
</dbReference>
<protein>
    <submittedName>
        <fullName evidence="4">Tripartite tricarboxylate transporter substrate binding protein</fullName>
    </submittedName>
</protein>
<keyword evidence="5" id="KW-1185">Reference proteome</keyword>
<dbReference type="CDD" id="cd07012">
    <property type="entry name" value="PBP2_Bug_TTT"/>
    <property type="match status" value="1"/>
</dbReference>
<feature type="compositionally biased region" description="Acidic residues" evidence="2">
    <location>
        <begin position="36"/>
        <end position="45"/>
    </location>
</feature>
<dbReference type="EMBL" id="JAJEPS010000019">
    <property type="protein sequence ID" value="MCC2127353.1"/>
    <property type="molecule type" value="Genomic_DNA"/>
</dbReference>
<organism evidence="4 5">
    <name type="scientific">Hominiventricola filiformis</name>
    <dbReference type="NCBI Taxonomy" id="2885352"/>
    <lineage>
        <taxon>Bacteria</taxon>
        <taxon>Bacillati</taxon>
        <taxon>Bacillota</taxon>
        <taxon>Clostridia</taxon>
        <taxon>Lachnospirales</taxon>
        <taxon>Lachnospiraceae</taxon>
        <taxon>Hominiventricola</taxon>
    </lineage>
</organism>
<gene>
    <name evidence="4" type="ORF">LKD36_14410</name>
</gene>
<dbReference type="Gene3D" id="3.40.190.150">
    <property type="entry name" value="Bordetella uptake gene, domain 1"/>
    <property type="match status" value="1"/>
</dbReference>
<dbReference type="PROSITE" id="PS51257">
    <property type="entry name" value="PROKAR_LIPOPROTEIN"/>
    <property type="match status" value="1"/>
</dbReference>
<dbReference type="PANTHER" id="PTHR42928:SF5">
    <property type="entry name" value="BLR1237 PROTEIN"/>
    <property type="match status" value="1"/>
</dbReference>
<dbReference type="RefSeq" id="WP_308460027.1">
    <property type="nucleotide sequence ID" value="NZ_JAJEPS010000019.1"/>
</dbReference>
<feature type="region of interest" description="Disordered" evidence="2">
    <location>
        <begin position="30"/>
        <end position="49"/>
    </location>
</feature>
<comment type="caution">
    <text evidence="4">The sequence shown here is derived from an EMBL/GenBank/DDBJ whole genome shotgun (WGS) entry which is preliminary data.</text>
</comment>
<evidence type="ECO:0000313" key="4">
    <source>
        <dbReference type="EMBL" id="MCC2127353.1"/>
    </source>
</evidence>
<evidence type="ECO:0000256" key="3">
    <source>
        <dbReference type="SAM" id="SignalP"/>
    </source>
</evidence>
<feature type="chain" id="PRO_5041981676" evidence="3">
    <location>
        <begin position="21"/>
        <end position="351"/>
    </location>
</feature>
<dbReference type="InterPro" id="IPR042100">
    <property type="entry name" value="Bug_dom1"/>
</dbReference>
<dbReference type="Proteomes" id="UP001198220">
    <property type="component" value="Unassembled WGS sequence"/>
</dbReference>
<evidence type="ECO:0000313" key="5">
    <source>
        <dbReference type="Proteomes" id="UP001198220"/>
    </source>
</evidence>
<reference evidence="4 5" key="1">
    <citation type="submission" date="2021-10" db="EMBL/GenBank/DDBJ databases">
        <title>Anaerobic single-cell dispensing facilitates the cultivation of human gut bacteria.</title>
        <authorList>
            <person name="Afrizal A."/>
        </authorList>
    </citation>
    <scope>NUCLEOTIDE SEQUENCE [LARGE SCALE GENOMIC DNA]</scope>
    <source>
        <strain evidence="4 5">CLA-AA-H276</strain>
    </source>
</reference>
<feature type="signal peptide" evidence="3">
    <location>
        <begin position="1"/>
        <end position="20"/>
    </location>
</feature>
<accession>A0AAE3DAW9</accession>
<name>A0AAE3DAW9_9FIRM</name>
<evidence type="ECO:0000256" key="2">
    <source>
        <dbReference type="SAM" id="MobiDB-lite"/>
    </source>
</evidence>
<dbReference type="PANTHER" id="PTHR42928">
    <property type="entry name" value="TRICARBOXYLATE-BINDING PROTEIN"/>
    <property type="match status" value="1"/>
</dbReference>
<dbReference type="PIRSF" id="PIRSF017082">
    <property type="entry name" value="YflP"/>
    <property type="match status" value="1"/>
</dbReference>
<keyword evidence="3" id="KW-0732">Signal</keyword>
<proteinExistence type="inferred from homology"/>
<sequence length="351" mass="36756">MKRKSLALLMAAITVFSAVGCGSKDAAADTTTAEPAAEETTEASDDAAAADTASDADGFYAGKTVEMIVPWAAGGGADTACRLICSYMEKELGCTIVINNVTGGGGSIGLAQLTTANPDGLTYAYFANTDSNGDIMLEGVPYTAEDFAPVCKFAADPHIILASNASGITDMDGLIAAGQDGTTLWGIGGAWTHWDFLKLEFEEATGTKYKRLVYDGGASVITDIMNGDCTIGTPFVSEALSAIDAGEAVPIAITSAERNDACPDIPTVAELTGKDFESTMWRGFVAPAGTDEAAMREFAEAVGTVCENPEFQDAATKAGVTVDYTDYDAFQDFYWENHESVKAYYEANANM</sequence>
<dbReference type="InterPro" id="IPR005064">
    <property type="entry name" value="BUG"/>
</dbReference>
<comment type="similarity">
    <text evidence="1">Belongs to the UPF0065 (bug) family.</text>
</comment>
<dbReference type="AlphaFoldDB" id="A0AAE3DAW9"/>
<dbReference type="Gene3D" id="3.40.190.10">
    <property type="entry name" value="Periplasmic binding protein-like II"/>
    <property type="match status" value="1"/>
</dbReference>